<dbReference type="GO" id="GO:0005516">
    <property type="term" value="F:calmodulin binding"/>
    <property type="evidence" value="ECO:0007669"/>
    <property type="project" value="UniProtKB-KW"/>
</dbReference>
<evidence type="ECO:0000256" key="13">
    <source>
        <dbReference type="ARBA" id="ARBA00032498"/>
    </source>
</evidence>
<sequence length="659" mass="75338">MECKSFFGLKSECIHATEGQNIFFAMSFTDRSCSIQDLCIDSNSGHGTAFESYGSDSCKSEDILSHMTGEWACLSTDSFLNESISCNSTLSTCSLEGEYHSLLQQLSCMVPHRFLDIPVDEYIIVKGASKYINHLRQILANDSGQESNSTKTQTGVFVPKSCSEHLRHVQTNSTINILSQCDEWSNQSSVESGCPQVPPVSSSIFEDHRCPLVPSMSTSVFEDHRSATISQASCVYPNSVWQNKAPNHQQLTQPELFFQKNPATPDNRDTFSNTSQNSRKNSYRVVNDHTFSDIVPCSENNECVANTTSMGRDRFPWVDYCHRGQNDQFTRIMDPGLRDCLPAEICNIYEFNSLEKYPVLSSLLDDEADDAIRKSALPWTHGQSFVSSMKHFDDWDFSGRDDDDDVFVSPNQTEPDPITEKRYNTTGKKYTEKGQTKGLRRPKNGFIRFSVEYRKRLAQQHPKLDNREVSKMLGAKWRRMSHEEKIPYEMEFRKDISELRTKHPEWRYAPLKQMETEHIEPMPSRLRPRDKLKKKFLPTIIKYGPTISEKRQPRGSRRKRGKMAAFSTYNSFAWFQCKLCYRWRYVPCIDDDNLPLYQSMWFCHMNPDPTCNSCFAEDGLSTSHSVMTSSVASGYQPVPCSSVSIFTTAANLPLRANFL</sequence>
<evidence type="ECO:0000313" key="19">
    <source>
        <dbReference type="EnsemblMetazoa" id="G22379.1:cds"/>
    </source>
</evidence>
<keyword evidence="5" id="KW-0863">Zinc-finger</keyword>
<dbReference type="Gene3D" id="3.30.40.100">
    <property type="match status" value="1"/>
</dbReference>
<evidence type="ECO:0000256" key="11">
    <source>
        <dbReference type="ARBA" id="ARBA00023159"/>
    </source>
</evidence>
<keyword evidence="11" id="KW-0010">Activator</keyword>
<feature type="compositionally biased region" description="Polar residues" evidence="16">
    <location>
        <begin position="270"/>
        <end position="279"/>
    </location>
</feature>
<evidence type="ECO:0000256" key="8">
    <source>
        <dbReference type="ARBA" id="ARBA00022860"/>
    </source>
</evidence>
<evidence type="ECO:0000256" key="10">
    <source>
        <dbReference type="ARBA" id="ARBA00023125"/>
    </source>
</evidence>
<dbReference type="PANTHER" id="PTHR10270">
    <property type="entry name" value="SOX TRANSCRIPTION FACTOR"/>
    <property type="match status" value="1"/>
</dbReference>
<evidence type="ECO:0000256" key="5">
    <source>
        <dbReference type="ARBA" id="ARBA00022771"/>
    </source>
</evidence>
<evidence type="ECO:0000256" key="16">
    <source>
        <dbReference type="SAM" id="MobiDB-lite"/>
    </source>
</evidence>
<dbReference type="GO" id="GO:0008270">
    <property type="term" value="F:zinc ion binding"/>
    <property type="evidence" value="ECO:0007669"/>
    <property type="project" value="UniProtKB-KW"/>
</dbReference>
<dbReference type="Pfam" id="PF07496">
    <property type="entry name" value="zf-CW"/>
    <property type="match status" value="1"/>
</dbReference>
<feature type="domain" description="CW-type" evidence="18">
    <location>
        <begin position="568"/>
        <end position="622"/>
    </location>
</feature>
<evidence type="ECO:0000313" key="20">
    <source>
        <dbReference type="Proteomes" id="UP000005408"/>
    </source>
</evidence>
<dbReference type="InterPro" id="IPR009071">
    <property type="entry name" value="HMG_box_dom"/>
</dbReference>
<evidence type="ECO:0000256" key="2">
    <source>
        <dbReference type="ARBA" id="ARBA00005998"/>
    </source>
</evidence>
<protein>
    <recommendedName>
        <fullName evidence="3">Sex-determining region Y protein</fullName>
    </recommendedName>
    <alternativeName>
        <fullName evidence="13">Testis-determining factor</fullName>
    </alternativeName>
</protein>
<feature type="DNA-binding region" description="HMG box" evidence="15">
    <location>
        <begin position="439"/>
        <end position="507"/>
    </location>
</feature>
<dbReference type="GO" id="GO:0001228">
    <property type="term" value="F:DNA-binding transcription activator activity, RNA polymerase II-specific"/>
    <property type="evidence" value="ECO:0007669"/>
    <property type="project" value="TreeGrafter"/>
</dbReference>
<comment type="similarity">
    <text evidence="2">Belongs to the SRY family.</text>
</comment>
<dbReference type="Proteomes" id="UP000005408">
    <property type="component" value="Unassembled WGS sequence"/>
</dbReference>
<dbReference type="InterPro" id="IPR011124">
    <property type="entry name" value="Znf_CW"/>
</dbReference>
<keyword evidence="20" id="KW-1185">Reference proteome</keyword>
<dbReference type="Gene3D" id="1.10.30.10">
    <property type="entry name" value="High mobility group box domain"/>
    <property type="match status" value="1"/>
</dbReference>
<comment type="subcellular location">
    <subcellularLocation>
        <location evidence="1">Nucleus speckle</location>
    </subcellularLocation>
</comment>
<keyword evidence="12" id="KW-0804">Transcription</keyword>
<feature type="domain" description="HMG box" evidence="17">
    <location>
        <begin position="439"/>
        <end position="507"/>
    </location>
</feature>
<dbReference type="GO" id="GO:0030154">
    <property type="term" value="P:cell differentiation"/>
    <property type="evidence" value="ECO:0007669"/>
    <property type="project" value="UniProtKB-KW"/>
</dbReference>
<comment type="function">
    <text evidence="14">Transcriptional regulator that controls a genetic switch in male development. It is necessary and sufficient for initiating male sex determination by directing the development of supporting cell precursors (pre-Sertoli cells) as Sertoli rather than granulosa cells. Involved in different aspects of gene regulation including promoter activation or repression. Binds to the DNA consensus sequence 5'-[AT]AACAA[AT]-3'. SRY HMG box recognizes DNA by partial intercalation in the minor groove and promotes DNA bending. Also involved in pre-mRNA splicing. In male adult brain involved in the maintenance of motor functions of dopaminergic neurons.</text>
</comment>
<keyword evidence="6" id="KW-0221">Differentiation</keyword>
<evidence type="ECO:0000256" key="15">
    <source>
        <dbReference type="PROSITE-ProRule" id="PRU00267"/>
    </source>
</evidence>
<evidence type="ECO:0000259" key="17">
    <source>
        <dbReference type="PROSITE" id="PS50118"/>
    </source>
</evidence>
<name>A0A8W8K4A3_MAGGI</name>
<evidence type="ECO:0000256" key="6">
    <source>
        <dbReference type="ARBA" id="ARBA00022782"/>
    </source>
</evidence>
<dbReference type="InterPro" id="IPR050140">
    <property type="entry name" value="SRY-related_HMG-box_TF-like"/>
</dbReference>
<evidence type="ECO:0000256" key="12">
    <source>
        <dbReference type="ARBA" id="ARBA00023163"/>
    </source>
</evidence>
<proteinExistence type="inferred from homology"/>
<dbReference type="SUPFAM" id="SSF47095">
    <property type="entry name" value="HMG-box"/>
    <property type="match status" value="1"/>
</dbReference>
<accession>A0A8W8K4A3</accession>
<dbReference type="AlphaFoldDB" id="A0A8W8K4A3"/>
<evidence type="ECO:0000256" key="3">
    <source>
        <dbReference type="ARBA" id="ARBA00019052"/>
    </source>
</evidence>
<evidence type="ECO:0000256" key="1">
    <source>
        <dbReference type="ARBA" id="ARBA00004324"/>
    </source>
</evidence>
<dbReference type="PROSITE" id="PS50118">
    <property type="entry name" value="HMG_BOX_2"/>
    <property type="match status" value="1"/>
</dbReference>
<keyword evidence="4" id="KW-0479">Metal-binding</keyword>
<dbReference type="Pfam" id="PF00505">
    <property type="entry name" value="HMG_box"/>
    <property type="match status" value="1"/>
</dbReference>
<keyword evidence="15" id="KW-0539">Nucleus</keyword>
<dbReference type="EnsemblMetazoa" id="G22379.1">
    <property type="protein sequence ID" value="G22379.1:cds"/>
    <property type="gene ID" value="G22379"/>
</dbReference>
<dbReference type="PROSITE" id="PS51050">
    <property type="entry name" value="ZF_CW"/>
    <property type="match status" value="1"/>
</dbReference>
<dbReference type="SMART" id="SM00398">
    <property type="entry name" value="HMG"/>
    <property type="match status" value="1"/>
</dbReference>
<keyword evidence="10 15" id="KW-0238">DNA-binding</keyword>
<dbReference type="PANTHER" id="PTHR10270:SF161">
    <property type="entry name" value="SEX-DETERMINING REGION Y PROTEIN"/>
    <property type="match status" value="1"/>
</dbReference>
<organism evidence="19 20">
    <name type="scientific">Magallana gigas</name>
    <name type="common">Pacific oyster</name>
    <name type="synonym">Crassostrea gigas</name>
    <dbReference type="NCBI Taxonomy" id="29159"/>
    <lineage>
        <taxon>Eukaryota</taxon>
        <taxon>Metazoa</taxon>
        <taxon>Spiralia</taxon>
        <taxon>Lophotrochozoa</taxon>
        <taxon>Mollusca</taxon>
        <taxon>Bivalvia</taxon>
        <taxon>Autobranchia</taxon>
        <taxon>Pteriomorphia</taxon>
        <taxon>Ostreida</taxon>
        <taxon>Ostreoidea</taxon>
        <taxon>Ostreidae</taxon>
        <taxon>Magallana</taxon>
    </lineage>
</organism>
<reference evidence="19" key="1">
    <citation type="submission" date="2022-08" db="UniProtKB">
        <authorList>
            <consortium name="EnsemblMetazoa"/>
        </authorList>
    </citation>
    <scope>IDENTIFICATION</scope>
    <source>
        <strain evidence="19">05x7-T-G4-1.051#20</strain>
    </source>
</reference>
<dbReference type="GO" id="GO:0016607">
    <property type="term" value="C:nuclear speck"/>
    <property type="evidence" value="ECO:0007669"/>
    <property type="project" value="UniProtKB-SubCell"/>
</dbReference>
<evidence type="ECO:0000256" key="7">
    <source>
        <dbReference type="ARBA" id="ARBA00022833"/>
    </source>
</evidence>
<evidence type="ECO:0000259" key="18">
    <source>
        <dbReference type="PROSITE" id="PS51050"/>
    </source>
</evidence>
<evidence type="ECO:0000256" key="9">
    <source>
        <dbReference type="ARBA" id="ARBA00022928"/>
    </source>
</evidence>
<evidence type="ECO:0000256" key="14">
    <source>
        <dbReference type="ARBA" id="ARBA00045821"/>
    </source>
</evidence>
<feature type="region of interest" description="Disordered" evidence="16">
    <location>
        <begin position="260"/>
        <end position="279"/>
    </location>
</feature>
<keyword evidence="9" id="KW-0726">Sexual differentiation</keyword>
<evidence type="ECO:0000256" key="4">
    <source>
        <dbReference type="ARBA" id="ARBA00022723"/>
    </source>
</evidence>
<dbReference type="GO" id="GO:0007548">
    <property type="term" value="P:sex differentiation"/>
    <property type="evidence" value="ECO:0007669"/>
    <property type="project" value="UniProtKB-KW"/>
</dbReference>
<dbReference type="InterPro" id="IPR036910">
    <property type="entry name" value="HMG_box_dom_sf"/>
</dbReference>
<keyword evidence="7" id="KW-0862">Zinc</keyword>
<dbReference type="GO" id="GO:0000978">
    <property type="term" value="F:RNA polymerase II cis-regulatory region sequence-specific DNA binding"/>
    <property type="evidence" value="ECO:0007669"/>
    <property type="project" value="TreeGrafter"/>
</dbReference>
<keyword evidence="8" id="KW-0112">Calmodulin-binding</keyword>